<dbReference type="InterPro" id="IPR050464">
    <property type="entry name" value="Zeta_carotene_desat/Oxidored"/>
</dbReference>
<dbReference type="AlphaFoldDB" id="A0A161Y9W7"/>
<dbReference type="EMBL" id="LFIW01000428">
    <property type="protein sequence ID" value="KZL86412.1"/>
    <property type="molecule type" value="Genomic_DNA"/>
</dbReference>
<organism evidence="1 2">
    <name type="scientific">Colletotrichum incanum</name>
    <name type="common">Soybean anthracnose fungus</name>
    <dbReference type="NCBI Taxonomy" id="1573173"/>
    <lineage>
        <taxon>Eukaryota</taxon>
        <taxon>Fungi</taxon>
        <taxon>Dikarya</taxon>
        <taxon>Ascomycota</taxon>
        <taxon>Pezizomycotina</taxon>
        <taxon>Sordariomycetes</taxon>
        <taxon>Hypocreomycetidae</taxon>
        <taxon>Glomerellales</taxon>
        <taxon>Glomerellaceae</taxon>
        <taxon>Colletotrichum</taxon>
        <taxon>Colletotrichum spaethianum species complex</taxon>
    </lineage>
</organism>
<proteinExistence type="predicted"/>
<dbReference type="Gene3D" id="3.50.50.60">
    <property type="entry name" value="FAD/NAD(P)-binding domain"/>
    <property type="match status" value="1"/>
</dbReference>
<protein>
    <submittedName>
        <fullName evidence="1">Amine oxidase</fullName>
    </submittedName>
</protein>
<dbReference type="PANTHER" id="PTHR42923">
    <property type="entry name" value="PROTOPORPHYRINOGEN OXIDASE"/>
    <property type="match status" value="1"/>
</dbReference>
<dbReference type="SUPFAM" id="SSF51905">
    <property type="entry name" value="FAD/NAD(P)-binding domain"/>
    <property type="match status" value="1"/>
</dbReference>
<dbReference type="PANTHER" id="PTHR42923:SF26">
    <property type="entry name" value="FMN REDUCTASE LOT6, PUTATIVE (AFU_ORTHOLOGUE AFUA_7G06600)-RELATED"/>
    <property type="match status" value="1"/>
</dbReference>
<comment type="caution">
    <text evidence="1">The sequence shown here is derived from an EMBL/GenBank/DDBJ whole genome shotgun (WGS) entry which is preliminary data.</text>
</comment>
<evidence type="ECO:0000313" key="2">
    <source>
        <dbReference type="Proteomes" id="UP000076584"/>
    </source>
</evidence>
<accession>A0A161Y9W7</accession>
<sequence length="486" mass="53226">LFTLQSFSLSSSAVMSARIVGFLASLSLVAAFANPINNATKVIERDIVILGGGASGSHIAVRLREDLNKTIAVVEEKAHLGGHVSTYDDPKTRKPYDVGVYSYTDYPGAREFVEGLGIPIQEPVRLPLNTTYANFNNGELVNYSPPAYNTTQAALARYLTICESYEEYLLPSYKKFPTSGVDIPEDLTLRFEDFVQKHRLEAAVPRIFQVTGLGMGNLGDQTTLYVMQAFGAPITRSLLGIIGSFVPVSLRNQDIYDAIAELLGDDVLYSSTAVKTTRTDEGVEVLVKSANNTRTLIRAKKLIISFEPTLDNLNGIDLDEQETSVFEKWKRSTVYAGVVSHPTLRDGSAYTNINPINWLSLPRAPFVDGFSSLGAGNFRVLVSAEGNLDSCKAQKLVTESFKQLSAAGTLASPDSQGLNIKYFVNHGAMHLRVDPSELKAGFIAKLYALQGHRSTFFTGGAWTAQFSTILWDFNNQFVLPMLLADF</sequence>
<dbReference type="GO" id="GO:0016491">
    <property type="term" value="F:oxidoreductase activity"/>
    <property type="evidence" value="ECO:0007669"/>
    <property type="project" value="TreeGrafter"/>
</dbReference>
<reference evidence="1 2" key="1">
    <citation type="submission" date="2015-06" db="EMBL/GenBank/DDBJ databases">
        <title>Survival trade-offs in plant roots during colonization by closely related pathogenic and mutualistic fungi.</title>
        <authorList>
            <person name="Hacquard S."/>
            <person name="Kracher B."/>
            <person name="Hiruma K."/>
            <person name="Weinman A."/>
            <person name="Muench P."/>
            <person name="Garrido Oter R."/>
            <person name="Ver Loren van Themaat E."/>
            <person name="Dallerey J.-F."/>
            <person name="Damm U."/>
            <person name="Henrissat B."/>
            <person name="Lespinet O."/>
            <person name="Thon M."/>
            <person name="Kemen E."/>
            <person name="McHardy A.C."/>
            <person name="Schulze-Lefert P."/>
            <person name="O'Connell R.J."/>
        </authorList>
    </citation>
    <scope>NUCLEOTIDE SEQUENCE [LARGE SCALE GENOMIC DNA]</scope>
    <source>
        <strain evidence="1 2">MAFF 238704</strain>
    </source>
</reference>
<dbReference type="Proteomes" id="UP000076584">
    <property type="component" value="Unassembled WGS sequence"/>
</dbReference>
<dbReference type="STRING" id="1573173.A0A161Y9W7"/>
<dbReference type="Pfam" id="PF13450">
    <property type="entry name" value="NAD_binding_8"/>
    <property type="match status" value="1"/>
</dbReference>
<keyword evidence="2" id="KW-1185">Reference proteome</keyword>
<feature type="non-terminal residue" evidence="1">
    <location>
        <position position="1"/>
    </location>
</feature>
<dbReference type="Gene3D" id="3.30.70.1990">
    <property type="match status" value="1"/>
</dbReference>
<evidence type="ECO:0000313" key="1">
    <source>
        <dbReference type="EMBL" id="KZL86412.1"/>
    </source>
</evidence>
<dbReference type="Gene3D" id="1.10.405.20">
    <property type="match status" value="1"/>
</dbReference>
<name>A0A161Y9W7_COLIC</name>
<dbReference type="InterPro" id="IPR036188">
    <property type="entry name" value="FAD/NAD-bd_sf"/>
</dbReference>
<gene>
    <name evidence="1" type="ORF">CI238_09683</name>
</gene>